<organism evidence="6 7">
    <name type="scientific">Sporothrix eucalyptigena</name>
    <dbReference type="NCBI Taxonomy" id="1812306"/>
    <lineage>
        <taxon>Eukaryota</taxon>
        <taxon>Fungi</taxon>
        <taxon>Dikarya</taxon>
        <taxon>Ascomycota</taxon>
        <taxon>Pezizomycotina</taxon>
        <taxon>Sordariomycetes</taxon>
        <taxon>Sordariomycetidae</taxon>
        <taxon>Ophiostomatales</taxon>
        <taxon>Ophiostomataceae</taxon>
        <taxon>Sporothrix</taxon>
    </lineage>
</organism>
<dbReference type="Pfam" id="PF00326">
    <property type="entry name" value="Peptidase_S9"/>
    <property type="match status" value="1"/>
</dbReference>
<dbReference type="EMBL" id="CAWUHD010000011">
    <property type="protein sequence ID" value="CAK7213546.1"/>
    <property type="molecule type" value="Genomic_DNA"/>
</dbReference>
<accession>A0ABP0B2Q4</accession>
<reference evidence="6 7" key="1">
    <citation type="submission" date="2024-01" db="EMBL/GenBank/DDBJ databases">
        <authorList>
            <person name="Allen C."/>
            <person name="Tagirdzhanova G."/>
        </authorList>
    </citation>
    <scope>NUCLEOTIDE SEQUENCE [LARGE SCALE GENOMIC DNA]</scope>
</reference>
<evidence type="ECO:0000259" key="5">
    <source>
        <dbReference type="Pfam" id="PF00326"/>
    </source>
</evidence>
<name>A0ABP0B2Q4_9PEZI</name>
<comment type="similarity">
    <text evidence="1">Belongs to the peptidase S9C family.</text>
</comment>
<dbReference type="InterPro" id="IPR001375">
    <property type="entry name" value="Peptidase_S9_cat"/>
</dbReference>
<keyword evidence="3" id="KW-0378">Hydrolase</keyword>
<dbReference type="SUPFAM" id="SSF53474">
    <property type="entry name" value="alpha/beta-Hydrolases"/>
    <property type="match status" value="1"/>
</dbReference>
<comment type="caution">
    <text evidence="6">The sequence shown here is derived from an EMBL/GenBank/DDBJ whole genome shotgun (WGS) entry which is preliminary data.</text>
</comment>
<evidence type="ECO:0000256" key="2">
    <source>
        <dbReference type="ARBA" id="ARBA00022729"/>
    </source>
</evidence>
<dbReference type="PANTHER" id="PTHR42776">
    <property type="entry name" value="SERINE PEPTIDASE S9 FAMILY MEMBER"/>
    <property type="match status" value="1"/>
</dbReference>
<gene>
    <name evidence="6" type="ORF">SEUCBS140593_001891</name>
</gene>
<keyword evidence="2" id="KW-0732">Signal</keyword>
<evidence type="ECO:0000256" key="4">
    <source>
        <dbReference type="ARBA" id="ARBA00032829"/>
    </source>
</evidence>
<evidence type="ECO:0000313" key="6">
    <source>
        <dbReference type="EMBL" id="CAK7213546.1"/>
    </source>
</evidence>
<dbReference type="InterPro" id="IPR029058">
    <property type="entry name" value="AB_hydrolase_fold"/>
</dbReference>
<evidence type="ECO:0000256" key="3">
    <source>
        <dbReference type="ARBA" id="ARBA00022801"/>
    </source>
</evidence>
<feature type="domain" description="Peptidase S9 prolyl oligopeptidase catalytic" evidence="5">
    <location>
        <begin position="562"/>
        <end position="775"/>
    </location>
</feature>
<evidence type="ECO:0000256" key="1">
    <source>
        <dbReference type="ARBA" id="ARBA00010040"/>
    </source>
</evidence>
<dbReference type="SUPFAM" id="SSF82171">
    <property type="entry name" value="DPP6 N-terminal domain-like"/>
    <property type="match status" value="1"/>
</dbReference>
<dbReference type="Gene3D" id="3.40.50.1820">
    <property type="entry name" value="alpha/beta hydrolase"/>
    <property type="match status" value="1"/>
</dbReference>
<dbReference type="Proteomes" id="UP001642482">
    <property type="component" value="Unassembled WGS sequence"/>
</dbReference>
<evidence type="ECO:0000313" key="7">
    <source>
        <dbReference type="Proteomes" id="UP001642482"/>
    </source>
</evidence>
<dbReference type="PANTHER" id="PTHR42776:SF13">
    <property type="entry name" value="DIPEPTIDYL-PEPTIDASE 5"/>
    <property type="match status" value="1"/>
</dbReference>
<sequence>MVLRQKLTPEAFLEAPRRSAAVPSPSGRIAFFTVSTHKFVNDGNAPGTAIKELFLVDLATGDHWPFAVEDGEDGLGSNEVSQLGDIAWIPREDNDSSTKDDVDELLWLRSASSNDGSTEIVVAAATYDSDDLPPHKPYVAGHVPAPISALRLKALPDGTVAFAVAGLVGPDGALFNEKAQPPAGSSARIYDTWQVRAWDQYLKPQQYAIWYSSLRASQGKWELATDLHNALQHAPPRFEAPMGIYEPGSAPTAYDIGAQGIVFAVCDPAPATPLHTSCSEVYYVPLDSFAAPTAYKPARISVVPASGAGSASRPPGVSANPRFSPDGTMLAFLWAPLACPADMRLYMGHIVSGAVHDVVATVVQQGSEGDEQISKDDRIVPYAFEFAPSGRAVFLQAHDCGRRSLFVMDLKAGARPWRVGGKRGSVASYYVVRRENGSRRRDRDRLSAYAVLLSGSSFVESSFYHMADLEDDDGSSKEEVGGFEPRVVSMASNDGSRFGLSYDLQVSEMYFEGGAGGGEGENYYVQAWVVRPPPFDEDPPAEGYPLALLVHGGPEGAFDDEWHMRWNAAVWAAQGYVVVLPNITGSLGFGLRHTTRIYNNWGGSPYDDLVQCMAALRTVPDIDCTRAIVGGASYGGYMVAWLHGSPLGRAFNAAICHDPVFSTEFMGLTSDFSDGIATFDGPGFAWENEANIARYNPAHPDRLSKWKTNAAPTLVVHSDRDYRCVVTEGQGVFRTLVFQGVPARYLNFPDESHFVTRPDNALVWHRVVFAWLERWRDVRRRV</sequence>
<keyword evidence="7" id="KW-1185">Reference proteome</keyword>
<proteinExistence type="inferred from homology"/>
<protein>
    <recommendedName>
        <fullName evidence="4">Dipeptidyl-peptidase V</fullName>
    </recommendedName>
</protein>